<dbReference type="EMBL" id="CP045096">
    <property type="protein sequence ID" value="QFQ98194.1"/>
    <property type="molecule type" value="Genomic_DNA"/>
</dbReference>
<reference evidence="1 2" key="1">
    <citation type="submission" date="2019-10" db="EMBL/GenBank/DDBJ databases">
        <title>Streptomyces sp. strain GY16 isolated from leaves of Broussonetia papyrifera.</title>
        <authorList>
            <person name="Mo P."/>
        </authorList>
    </citation>
    <scope>NUCLEOTIDE SEQUENCE [LARGE SCALE GENOMIC DNA]</scope>
    <source>
        <strain evidence="1 2">GY16</strain>
    </source>
</reference>
<evidence type="ECO:0000313" key="1">
    <source>
        <dbReference type="EMBL" id="QFQ98194.1"/>
    </source>
</evidence>
<proteinExistence type="predicted"/>
<dbReference type="SUPFAM" id="SSF56973">
    <property type="entry name" value="Aerolisin/ETX pore-forming domain"/>
    <property type="match status" value="1"/>
</dbReference>
<dbReference type="KEGG" id="sphv:F9278_20520"/>
<keyword evidence="2" id="KW-1185">Reference proteome</keyword>
<accession>A0A5P8K583</accession>
<evidence type="ECO:0000313" key="2">
    <source>
        <dbReference type="Proteomes" id="UP000327294"/>
    </source>
</evidence>
<gene>
    <name evidence="1" type="ORF">F9278_20520</name>
</gene>
<dbReference type="Proteomes" id="UP000327294">
    <property type="component" value="Chromosome"/>
</dbReference>
<protein>
    <submittedName>
        <fullName evidence="1">Uncharacterized protein</fullName>
    </submittedName>
</protein>
<dbReference type="AlphaFoldDB" id="A0A5P8K583"/>
<dbReference type="RefSeq" id="WP_152169663.1">
    <property type="nucleotide sequence ID" value="NZ_CP045096.1"/>
</dbReference>
<organism evidence="1 2">
    <name type="scientific">Streptomyces phaeolivaceus</name>
    <dbReference type="NCBI Taxonomy" id="2653200"/>
    <lineage>
        <taxon>Bacteria</taxon>
        <taxon>Bacillati</taxon>
        <taxon>Actinomycetota</taxon>
        <taxon>Actinomycetes</taxon>
        <taxon>Kitasatosporales</taxon>
        <taxon>Streptomycetaceae</taxon>
        <taxon>Streptomyces</taxon>
    </lineage>
</organism>
<name>A0A5P8K583_9ACTN</name>
<sequence length="296" mass="30460">MPAGHGRNKKRSRVVAISLGSVIAVAGGVIAVPAAMAALVPAPASTPFQLKGAETFDTDKLMAAICPGPTSDRPFQDVGNFFINLDTGEVSPDETNGVGDPGKTPAGTPPLARVAAHCEYPATSVKDSVGAATDASDLIINCGDSVQAGQEITHSLTTSSSVTHSVTVGVGFNLSIVKDVFSIGGGAELTTEWSFGEEVTKSKLDKIDVPPRTVGFLERLPALRTVTSTPVAVLENVTLITPDGVTDQNGWRDNGSTRITSSGFTMTATADVLDKNGVPAGAIRADDRPVTDEDCA</sequence>